<evidence type="ECO:0000313" key="9">
    <source>
        <dbReference type="Proteomes" id="UP000612282"/>
    </source>
</evidence>
<dbReference type="Proteomes" id="UP000612282">
    <property type="component" value="Unassembled WGS sequence"/>
</dbReference>
<feature type="compositionally biased region" description="Gly residues" evidence="5">
    <location>
        <begin position="198"/>
        <end position="236"/>
    </location>
</feature>
<proteinExistence type="predicted"/>
<dbReference type="SMART" id="SM00448">
    <property type="entry name" value="REC"/>
    <property type="match status" value="1"/>
</dbReference>
<accession>A0ABQ3X126</accession>
<evidence type="ECO:0000256" key="2">
    <source>
        <dbReference type="ARBA" id="ARBA00023125"/>
    </source>
</evidence>
<feature type="modified residue" description="4-aspartylphosphate" evidence="4">
    <location>
        <position position="141"/>
    </location>
</feature>
<comment type="caution">
    <text evidence="8">The sequence shown here is derived from an EMBL/GenBank/DDBJ whole genome shotgun (WGS) entry which is preliminary data.</text>
</comment>
<dbReference type="Gene3D" id="3.40.50.2300">
    <property type="match status" value="2"/>
</dbReference>
<dbReference type="SMART" id="SM00421">
    <property type="entry name" value="HTH_LUXR"/>
    <property type="match status" value="1"/>
</dbReference>
<dbReference type="PANTHER" id="PTHR43214:SF24">
    <property type="entry name" value="TRANSCRIPTIONAL REGULATORY PROTEIN NARL-RELATED"/>
    <property type="match status" value="1"/>
</dbReference>
<dbReference type="PROSITE" id="PS50110">
    <property type="entry name" value="RESPONSE_REGULATORY"/>
    <property type="match status" value="1"/>
</dbReference>
<sequence length="392" mass="39404">MTGPLRVLIADAAPLQRAGLRAVLTTSAGSPPHPLRDRQPSPTDRQLSPADRQPSPADGQRGGPPAGERDASSQQEAAAQRGSFPTARATTAGSDPGTAGHADSDDRSDGRREIVVAGEARDGAEAIDLARRLLPDVLIVDVDLPKLDGPAVARAITEARLAVRVLVLSGTDTNDTGTHPNTTNAGGTGTGARSTGGNRMGIGTGSSGTVGTGLGNTSGTGSSGTAGTGLGSTAGTGLGSNRSGVGGALSGVGGSTAADDEVVAVVAAGATGYLRKDSPPEELVAAIHAVAAGGAVIAPRILARVLDRLTSALSTLPDANALSRLSPLTAREREVLVQVARGHSNSEIAGAFGVSETTVKTHVRNVLTKLRLRDRTQAVILAYETGLIRPRL</sequence>
<keyword evidence="3" id="KW-0804">Transcription</keyword>
<feature type="compositionally biased region" description="Low complexity" evidence="5">
    <location>
        <begin position="176"/>
        <end position="197"/>
    </location>
</feature>
<dbReference type="InterPro" id="IPR039420">
    <property type="entry name" value="WalR-like"/>
</dbReference>
<dbReference type="Pfam" id="PF00196">
    <property type="entry name" value="GerE"/>
    <property type="match status" value="1"/>
</dbReference>
<gene>
    <name evidence="8" type="ORF">Aco03nite_005580</name>
</gene>
<dbReference type="SUPFAM" id="SSF52172">
    <property type="entry name" value="CheY-like"/>
    <property type="match status" value="2"/>
</dbReference>
<dbReference type="PROSITE" id="PS50043">
    <property type="entry name" value="HTH_LUXR_2"/>
    <property type="match status" value="1"/>
</dbReference>
<dbReference type="Pfam" id="PF00072">
    <property type="entry name" value="Response_reg"/>
    <property type="match status" value="1"/>
</dbReference>
<organism evidence="8 9">
    <name type="scientific">Actinoplanes couchii</name>
    <dbReference type="NCBI Taxonomy" id="403638"/>
    <lineage>
        <taxon>Bacteria</taxon>
        <taxon>Bacillati</taxon>
        <taxon>Actinomycetota</taxon>
        <taxon>Actinomycetes</taxon>
        <taxon>Micromonosporales</taxon>
        <taxon>Micromonosporaceae</taxon>
        <taxon>Actinoplanes</taxon>
    </lineage>
</organism>
<dbReference type="InterPro" id="IPR001789">
    <property type="entry name" value="Sig_transdc_resp-reg_receiver"/>
</dbReference>
<evidence type="ECO:0000256" key="4">
    <source>
        <dbReference type="PROSITE-ProRule" id="PRU00169"/>
    </source>
</evidence>
<dbReference type="InterPro" id="IPR011006">
    <property type="entry name" value="CheY-like_superfamily"/>
</dbReference>
<evidence type="ECO:0000256" key="1">
    <source>
        <dbReference type="ARBA" id="ARBA00023015"/>
    </source>
</evidence>
<feature type="region of interest" description="Disordered" evidence="5">
    <location>
        <begin position="22"/>
        <end position="110"/>
    </location>
</feature>
<keyword evidence="2" id="KW-0238">DNA-binding</keyword>
<evidence type="ECO:0000259" key="7">
    <source>
        <dbReference type="PROSITE" id="PS50110"/>
    </source>
</evidence>
<feature type="region of interest" description="Disordered" evidence="5">
    <location>
        <begin position="173"/>
        <end position="236"/>
    </location>
</feature>
<keyword evidence="4" id="KW-0597">Phosphoprotein</keyword>
<evidence type="ECO:0000313" key="8">
    <source>
        <dbReference type="EMBL" id="GID52154.1"/>
    </source>
</evidence>
<keyword evidence="1" id="KW-0805">Transcription regulation</keyword>
<name>A0ABQ3X126_9ACTN</name>
<evidence type="ECO:0000259" key="6">
    <source>
        <dbReference type="PROSITE" id="PS50043"/>
    </source>
</evidence>
<dbReference type="CDD" id="cd06170">
    <property type="entry name" value="LuxR_C_like"/>
    <property type="match status" value="1"/>
</dbReference>
<dbReference type="InterPro" id="IPR000792">
    <property type="entry name" value="Tscrpt_reg_LuxR_C"/>
</dbReference>
<feature type="domain" description="Response regulatory" evidence="7">
    <location>
        <begin position="88"/>
        <end position="291"/>
    </location>
</feature>
<dbReference type="PROSITE" id="PS00622">
    <property type="entry name" value="HTH_LUXR_1"/>
    <property type="match status" value="1"/>
</dbReference>
<evidence type="ECO:0008006" key="10">
    <source>
        <dbReference type="Google" id="ProtNLM"/>
    </source>
</evidence>
<evidence type="ECO:0000256" key="3">
    <source>
        <dbReference type="ARBA" id="ARBA00023163"/>
    </source>
</evidence>
<dbReference type="EMBL" id="BOMG01000010">
    <property type="protein sequence ID" value="GID52154.1"/>
    <property type="molecule type" value="Genomic_DNA"/>
</dbReference>
<feature type="domain" description="HTH luxR-type" evidence="6">
    <location>
        <begin position="321"/>
        <end position="386"/>
    </location>
</feature>
<dbReference type="PANTHER" id="PTHR43214">
    <property type="entry name" value="TWO-COMPONENT RESPONSE REGULATOR"/>
    <property type="match status" value="1"/>
</dbReference>
<dbReference type="PRINTS" id="PR00038">
    <property type="entry name" value="HTHLUXR"/>
</dbReference>
<reference evidence="8 9" key="1">
    <citation type="submission" date="2021-01" db="EMBL/GenBank/DDBJ databases">
        <title>Whole genome shotgun sequence of Actinoplanes couchii NBRC 106145.</title>
        <authorList>
            <person name="Komaki H."/>
            <person name="Tamura T."/>
        </authorList>
    </citation>
    <scope>NUCLEOTIDE SEQUENCE [LARGE SCALE GENOMIC DNA]</scope>
    <source>
        <strain evidence="8 9">NBRC 106145</strain>
    </source>
</reference>
<keyword evidence="9" id="KW-1185">Reference proteome</keyword>
<dbReference type="InterPro" id="IPR016032">
    <property type="entry name" value="Sig_transdc_resp-reg_C-effctor"/>
</dbReference>
<protein>
    <recommendedName>
        <fullName evidence="10">Two component transcriptional regulator, LuxR family</fullName>
    </recommendedName>
</protein>
<evidence type="ECO:0000256" key="5">
    <source>
        <dbReference type="SAM" id="MobiDB-lite"/>
    </source>
</evidence>
<dbReference type="SUPFAM" id="SSF46894">
    <property type="entry name" value="C-terminal effector domain of the bipartite response regulators"/>
    <property type="match status" value="1"/>
</dbReference>